<evidence type="ECO:0000256" key="7">
    <source>
        <dbReference type="ARBA" id="ARBA00023136"/>
    </source>
</evidence>
<feature type="transmembrane region" description="Helical" evidence="8">
    <location>
        <begin position="353"/>
        <end position="373"/>
    </location>
</feature>
<evidence type="ECO:0000259" key="9">
    <source>
        <dbReference type="Pfam" id="PF12832"/>
    </source>
</evidence>
<evidence type="ECO:0000256" key="6">
    <source>
        <dbReference type="ARBA" id="ARBA00022989"/>
    </source>
</evidence>
<dbReference type="InterPro" id="IPR026032">
    <property type="entry name" value="HcaT-like"/>
</dbReference>
<reference evidence="10" key="1">
    <citation type="submission" date="2022-04" db="EMBL/GenBank/DDBJ databases">
        <title>Alcanivorax sp. CY1518 draft genome sequence.</title>
        <authorList>
            <person name="Zhao G."/>
            <person name="An M."/>
        </authorList>
    </citation>
    <scope>NUCLEOTIDE SEQUENCE</scope>
    <source>
        <strain evidence="10">CY1518</strain>
    </source>
</reference>
<feature type="transmembrane region" description="Helical" evidence="8">
    <location>
        <begin position="324"/>
        <end position="347"/>
    </location>
</feature>
<evidence type="ECO:0000256" key="1">
    <source>
        <dbReference type="ARBA" id="ARBA00004429"/>
    </source>
</evidence>
<dbReference type="InterPro" id="IPR024989">
    <property type="entry name" value="MFS_assoc_dom"/>
</dbReference>
<dbReference type="InterPro" id="IPR036259">
    <property type="entry name" value="MFS_trans_sf"/>
</dbReference>
<organism evidence="10 11">
    <name type="scientific">Alcanivorax quisquiliarum</name>
    <dbReference type="NCBI Taxonomy" id="2933565"/>
    <lineage>
        <taxon>Bacteria</taxon>
        <taxon>Pseudomonadati</taxon>
        <taxon>Pseudomonadota</taxon>
        <taxon>Gammaproteobacteria</taxon>
        <taxon>Oceanospirillales</taxon>
        <taxon>Alcanivoracaceae</taxon>
        <taxon>Alcanivorax</taxon>
    </lineage>
</organism>
<dbReference type="Pfam" id="PF12832">
    <property type="entry name" value="MFS_1_like"/>
    <property type="match status" value="1"/>
</dbReference>
<dbReference type="PIRSF" id="PIRSF004925">
    <property type="entry name" value="HcaT"/>
    <property type="match status" value="1"/>
</dbReference>
<keyword evidence="2" id="KW-0813">Transport</keyword>
<dbReference type="CDD" id="cd17335">
    <property type="entry name" value="MFS_MFSD6"/>
    <property type="match status" value="1"/>
</dbReference>
<evidence type="ECO:0000313" key="11">
    <source>
        <dbReference type="Proteomes" id="UP001165524"/>
    </source>
</evidence>
<dbReference type="EMBL" id="JALKII010000001">
    <property type="protein sequence ID" value="MCK0536172.1"/>
    <property type="molecule type" value="Genomic_DNA"/>
</dbReference>
<feature type="transmembrane region" description="Helical" evidence="8">
    <location>
        <begin position="155"/>
        <end position="176"/>
    </location>
</feature>
<accession>A0ABT0E3I2</accession>
<dbReference type="PANTHER" id="PTHR23522:SF10">
    <property type="entry name" value="3-PHENYLPROPIONIC ACID TRANSPORTER-RELATED"/>
    <property type="match status" value="1"/>
</dbReference>
<feature type="transmembrane region" description="Helical" evidence="8">
    <location>
        <begin position="7"/>
        <end position="27"/>
    </location>
</feature>
<dbReference type="NCBIfam" id="NF037955">
    <property type="entry name" value="mfs"/>
    <property type="match status" value="1"/>
</dbReference>
<evidence type="ECO:0000313" key="10">
    <source>
        <dbReference type="EMBL" id="MCK0536172.1"/>
    </source>
</evidence>
<dbReference type="PANTHER" id="PTHR23522">
    <property type="entry name" value="BLL5896 PROTEIN"/>
    <property type="match status" value="1"/>
</dbReference>
<dbReference type="SUPFAM" id="SSF103473">
    <property type="entry name" value="MFS general substrate transporter"/>
    <property type="match status" value="1"/>
</dbReference>
<evidence type="ECO:0000256" key="5">
    <source>
        <dbReference type="ARBA" id="ARBA00022692"/>
    </source>
</evidence>
<feature type="transmembrane region" description="Helical" evidence="8">
    <location>
        <begin position="94"/>
        <end position="117"/>
    </location>
</feature>
<feature type="transmembrane region" description="Helical" evidence="8">
    <location>
        <begin position="237"/>
        <end position="256"/>
    </location>
</feature>
<keyword evidence="11" id="KW-1185">Reference proteome</keyword>
<keyword evidence="4" id="KW-0997">Cell inner membrane</keyword>
<sequence length="390" mass="42567">MPYYWRLSGFYLCYFALLGVLVPYWSLYLKEGGFSAAEIGLLMALPQITKIGAPNLWGWLADATGQRLRIIRAGNLLAALLFTGVFFADTFWRMFAVLVAFSFFWNAVLAQFEVITLSALGRHSDRYGLVRLWGSVGFIVTVVVLGRVLDSAPVSLVPWVLLGLLWAIWLCTLSVPDQSAAQAATQREPLLAVLRRPGVPIFFLCAFLMQASHGPYYTFYTIHLVDMGFSRALAGQLWAWGVVAEVGVFLLMHRLLARFSLVALIRASLLLAALRWLMIGTLAEYLPALVLAQLLHAASFGSFHAAAMAWLHRSFRGGQAGQGQALYSSLGFGAGWAVGATLAGLHWDELGGVSFLLAAAAALLAAVLAWCGLREPAAQRASVEREPLET</sequence>
<feature type="transmembrane region" description="Helical" evidence="8">
    <location>
        <begin position="129"/>
        <end position="149"/>
    </location>
</feature>
<keyword evidence="5 8" id="KW-0812">Transmembrane</keyword>
<keyword evidence="6 8" id="KW-1133">Transmembrane helix</keyword>
<evidence type="ECO:0000256" key="3">
    <source>
        <dbReference type="ARBA" id="ARBA00022475"/>
    </source>
</evidence>
<feature type="transmembrane region" description="Helical" evidence="8">
    <location>
        <begin position="289"/>
        <end position="312"/>
    </location>
</feature>
<name>A0ABT0E3I2_9GAMM</name>
<comment type="caution">
    <text evidence="10">The sequence shown here is derived from an EMBL/GenBank/DDBJ whole genome shotgun (WGS) entry which is preliminary data.</text>
</comment>
<feature type="transmembrane region" description="Helical" evidence="8">
    <location>
        <begin position="70"/>
        <end position="88"/>
    </location>
</feature>
<dbReference type="RefSeq" id="WP_246948236.1">
    <property type="nucleotide sequence ID" value="NZ_JALKII010000001.1"/>
</dbReference>
<feature type="transmembrane region" description="Helical" evidence="8">
    <location>
        <begin position="39"/>
        <end position="58"/>
    </location>
</feature>
<proteinExistence type="predicted"/>
<keyword evidence="3" id="KW-1003">Cell membrane</keyword>
<dbReference type="Gene3D" id="1.20.1250.20">
    <property type="entry name" value="MFS general substrate transporter like domains"/>
    <property type="match status" value="2"/>
</dbReference>
<evidence type="ECO:0000256" key="4">
    <source>
        <dbReference type="ARBA" id="ARBA00022519"/>
    </source>
</evidence>
<feature type="domain" description="Major facilitator superfamily associated" evidence="9">
    <location>
        <begin position="4"/>
        <end position="352"/>
    </location>
</feature>
<feature type="transmembrane region" description="Helical" evidence="8">
    <location>
        <begin position="197"/>
        <end position="217"/>
    </location>
</feature>
<gene>
    <name evidence="10" type="ORF">MU846_00425</name>
</gene>
<keyword evidence="7 8" id="KW-0472">Membrane</keyword>
<dbReference type="Proteomes" id="UP001165524">
    <property type="component" value="Unassembled WGS sequence"/>
</dbReference>
<evidence type="ECO:0000256" key="2">
    <source>
        <dbReference type="ARBA" id="ARBA00022448"/>
    </source>
</evidence>
<protein>
    <submittedName>
        <fullName evidence="10">MFS transporter</fullName>
    </submittedName>
</protein>
<comment type="subcellular location">
    <subcellularLocation>
        <location evidence="1">Cell inner membrane</location>
        <topology evidence="1">Multi-pass membrane protein</topology>
    </subcellularLocation>
</comment>
<feature type="transmembrane region" description="Helical" evidence="8">
    <location>
        <begin position="263"/>
        <end position="283"/>
    </location>
</feature>
<evidence type="ECO:0000256" key="8">
    <source>
        <dbReference type="SAM" id="Phobius"/>
    </source>
</evidence>